<evidence type="ECO:0000313" key="4">
    <source>
        <dbReference type="RefSeq" id="XP_022953032.1"/>
    </source>
</evidence>
<dbReference type="RefSeq" id="XP_022953032.1">
    <property type="nucleotide sequence ID" value="XM_023097264.1"/>
</dbReference>
<dbReference type="Gene3D" id="3.40.33.10">
    <property type="entry name" value="CAP"/>
    <property type="match status" value="1"/>
</dbReference>
<dbReference type="InterPro" id="IPR035940">
    <property type="entry name" value="CAP_sf"/>
</dbReference>
<evidence type="ECO:0000313" key="3">
    <source>
        <dbReference type="Proteomes" id="UP000504609"/>
    </source>
</evidence>
<dbReference type="PRINTS" id="PR00837">
    <property type="entry name" value="V5TPXLIKE"/>
</dbReference>
<dbReference type="Pfam" id="PF00188">
    <property type="entry name" value="CAP"/>
    <property type="match status" value="1"/>
</dbReference>
<dbReference type="FunFam" id="3.40.33.10:FF:000004">
    <property type="entry name" value="CAP, cysteine-rich secretory protein, antigen 5"/>
    <property type="match status" value="1"/>
</dbReference>
<feature type="domain" description="SCP" evidence="2">
    <location>
        <begin position="25"/>
        <end position="155"/>
    </location>
</feature>
<dbReference type="Proteomes" id="UP000504609">
    <property type="component" value="Unplaced"/>
</dbReference>
<accession>A0A6J1GM32</accession>
<dbReference type="KEGG" id="cmos:111455551"/>
<evidence type="ECO:0000256" key="1">
    <source>
        <dbReference type="SAM" id="SignalP"/>
    </source>
</evidence>
<keyword evidence="3" id="KW-1185">Reference proteome</keyword>
<reference evidence="4" key="1">
    <citation type="submission" date="2025-08" db="UniProtKB">
        <authorList>
            <consortium name="RefSeq"/>
        </authorList>
    </citation>
    <scope>IDENTIFICATION</scope>
    <source>
        <tissue evidence="4">Young leaves</tissue>
    </source>
</reference>
<feature type="signal peptide" evidence="1">
    <location>
        <begin position="1"/>
        <end position="23"/>
    </location>
</feature>
<keyword evidence="1" id="KW-0732">Signal</keyword>
<organism evidence="3 4">
    <name type="scientific">Cucurbita moschata</name>
    <name type="common">Winter crookneck squash</name>
    <name type="synonym">Cucurbita pepo var. moschata</name>
    <dbReference type="NCBI Taxonomy" id="3662"/>
    <lineage>
        <taxon>Eukaryota</taxon>
        <taxon>Viridiplantae</taxon>
        <taxon>Streptophyta</taxon>
        <taxon>Embryophyta</taxon>
        <taxon>Tracheophyta</taxon>
        <taxon>Spermatophyta</taxon>
        <taxon>Magnoliopsida</taxon>
        <taxon>eudicotyledons</taxon>
        <taxon>Gunneridae</taxon>
        <taxon>Pentapetalae</taxon>
        <taxon>rosids</taxon>
        <taxon>fabids</taxon>
        <taxon>Cucurbitales</taxon>
        <taxon>Cucurbitaceae</taxon>
        <taxon>Cucurbiteae</taxon>
        <taxon>Cucurbita</taxon>
    </lineage>
</organism>
<proteinExistence type="predicted"/>
<dbReference type="AlphaFoldDB" id="A0A6J1GM32"/>
<protein>
    <submittedName>
        <fullName evidence="4">Basic form of pathogenesis-related protein 1-like</fullName>
    </submittedName>
</protein>
<gene>
    <name evidence="4" type="primary">LOC111455551</name>
</gene>
<dbReference type="PANTHER" id="PTHR10334">
    <property type="entry name" value="CYSTEINE-RICH SECRETORY PROTEIN-RELATED"/>
    <property type="match status" value="1"/>
</dbReference>
<sequence>MASSFWFGGLALILASSISPIVAESTPKEFVDAHNAVRANYGVGPVSWNTTLAADAQEFARTMIGTCEMVYSNGPYGENMALAYEKTTAELTVNYWASEKKFYEYKSNKCIEEECGHFRQVVWKDTTSIGCAEVECIKDYILTVCNYYPPGNYADQLPY</sequence>
<dbReference type="SUPFAM" id="SSF55797">
    <property type="entry name" value="PR-1-like"/>
    <property type="match status" value="1"/>
</dbReference>
<dbReference type="CDD" id="cd05381">
    <property type="entry name" value="CAP_PR-1"/>
    <property type="match status" value="1"/>
</dbReference>
<dbReference type="InterPro" id="IPR014044">
    <property type="entry name" value="CAP_dom"/>
</dbReference>
<name>A0A6J1GM32_CUCMO</name>
<evidence type="ECO:0000259" key="2">
    <source>
        <dbReference type="SMART" id="SM00198"/>
    </source>
</evidence>
<dbReference type="SMART" id="SM00198">
    <property type="entry name" value="SCP"/>
    <property type="match status" value="1"/>
</dbReference>
<feature type="chain" id="PRO_5026694436" evidence="1">
    <location>
        <begin position="24"/>
        <end position="159"/>
    </location>
</feature>
<dbReference type="GeneID" id="111455551"/>
<dbReference type="InterPro" id="IPR001283">
    <property type="entry name" value="CRISP-related"/>
</dbReference>